<name>X1C6K8_9ZZZZ</name>
<reference evidence="2" key="1">
    <citation type="journal article" date="2014" name="Front. Microbiol.">
        <title>High frequency of phylogenetically diverse reductive dehalogenase-homologous genes in deep subseafloor sedimentary metagenomes.</title>
        <authorList>
            <person name="Kawai M."/>
            <person name="Futagami T."/>
            <person name="Toyoda A."/>
            <person name="Takaki Y."/>
            <person name="Nishi S."/>
            <person name="Hori S."/>
            <person name="Arai W."/>
            <person name="Tsubouchi T."/>
            <person name="Morono Y."/>
            <person name="Uchiyama I."/>
            <person name="Ito T."/>
            <person name="Fujiyama A."/>
            <person name="Inagaki F."/>
            <person name="Takami H."/>
        </authorList>
    </citation>
    <scope>NUCLEOTIDE SEQUENCE</scope>
    <source>
        <strain evidence="2">Expedition CK06-06</strain>
    </source>
</reference>
<sequence>MSSSNYHKREGSTGASLREICANQIIRIEELKERLLAKGEAFKEEIKRQERYIEELEDSVDTLEADLAKIRVIVNP</sequence>
<evidence type="ECO:0000256" key="1">
    <source>
        <dbReference type="SAM" id="Coils"/>
    </source>
</evidence>
<organism evidence="2">
    <name type="scientific">marine sediment metagenome</name>
    <dbReference type="NCBI Taxonomy" id="412755"/>
    <lineage>
        <taxon>unclassified sequences</taxon>
        <taxon>metagenomes</taxon>
        <taxon>ecological metagenomes</taxon>
    </lineage>
</organism>
<feature type="coiled-coil region" evidence="1">
    <location>
        <begin position="39"/>
        <end position="73"/>
    </location>
</feature>
<proteinExistence type="predicted"/>
<accession>X1C6K8</accession>
<evidence type="ECO:0000313" key="2">
    <source>
        <dbReference type="EMBL" id="GAH02987.1"/>
    </source>
</evidence>
<comment type="caution">
    <text evidence="2">The sequence shown here is derived from an EMBL/GenBank/DDBJ whole genome shotgun (WGS) entry which is preliminary data.</text>
</comment>
<keyword evidence="1" id="KW-0175">Coiled coil</keyword>
<dbReference type="AlphaFoldDB" id="X1C6K8"/>
<protein>
    <submittedName>
        <fullName evidence="2">Uncharacterized protein</fullName>
    </submittedName>
</protein>
<gene>
    <name evidence="2" type="ORF">S01H4_45935</name>
</gene>
<dbReference type="EMBL" id="BART01025616">
    <property type="protein sequence ID" value="GAH02987.1"/>
    <property type="molecule type" value="Genomic_DNA"/>
</dbReference>